<gene>
    <name evidence="1" type="ORF">H3Z74_17880</name>
</gene>
<dbReference type="Proteomes" id="UP000516148">
    <property type="component" value="Chromosome"/>
</dbReference>
<evidence type="ECO:0000313" key="1">
    <source>
        <dbReference type="EMBL" id="QNQ08598.1"/>
    </source>
</evidence>
<dbReference type="RefSeq" id="WP_187760926.1">
    <property type="nucleotide sequence ID" value="NZ_CP061038.1"/>
</dbReference>
<keyword evidence="2" id="KW-1185">Reference proteome</keyword>
<organism evidence="1 2">
    <name type="scientific">Sphingomonas alpina</name>
    <dbReference type="NCBI Taxonomy" id="653931"/>
    <lineage>
        <taxon>Bacteria</taxon>
        <taxon>Pseudomonadati</taxon>
        <taxon>Pseudomonadota</taxon>
        <taxon>Alphaproteobacteria</taxon>
        <taxon>Sphingomonadales</taxon>
        <taxon>Sphingomonadaceae</taxon>
        <taxon>Sphingomonas</taxon>
    </lineage>
</organism>
<name>A0A7H0LFZ5_9SPHN</name>
<evidence type="ECO:0000313" key="2">
    <source>
        <dbReference type="Proteomes" id="UP000516148"/>
    </source>
</evidence>
<protein>
    <submittedName>
        <fullName evidence="1">Uncharacterized protein</fullName>
    </submittedName>
</protein>
<dbReference type="EMBL" id="CP061038">
    <property type="protein sequence ID" value="QNQ08598.1"/>
    <property type="molecule type" value="Genomic_DNA"/>
</dbReference>
<reference evidence="1 2" key="1">
    <citation type="submission" date="2020-09" db="EMBL/GenBank/DDBJ databases">
        <title>Sphingomonas sp., a new species isolated from pork steak.</title>
        <authorList>
            <person name="Heidler von Heilborn D."/>
        </authorList>
    </citation>
    <scope>NUCLEOTIDE SEQUENCE [LARGE SCALE GENOMIC DNA]</scope>
    <source>
        <strain evidence="2">S8-3T</strain>
    </source>
</reference>
<dbReference type="KEGG" id="spap:H3Z74_17880"/>
<proteinExistence type="predicted"/>
<sequence>MTSAAEAILALVDSARGTRPQSLDDREVEEVLNIALALLVELSVSNDRIDRLERIVAAQGGITTETLRDIRYDGAEADQRQQAMEALLARVLRILIDPRVPTDGRPARG</sequence>
<accession>A0A7H0LFZ5</accession>
<dbReference type="AlphaFoldDB" id="A0A7H0LFZ5"/>